<evidence type="ECO:0000313" key="1">
    <source>
        <dbReference type="EMBL" id="KAE8375737.1"/>
    </source>
</evidence>
<dbReference type="Proteomes" id="UP000326198">
    <property type="component" value="Unassembled WGS sequence"/>
</dbReference>
<proteinExistence type="predicted"/>
<organism evidence="1 2">
    <name type="scientific">Aspergillus bertholletiae</name>
    <dbReference type="NCBI Taxonomy" id="1226010"/>
    <lineage>
        <taxon>Eukaryota</taxon>
        <taxon>Fungi</taxon>
        <taxon>Dikarya</taxon>
        <taxon>Ascomycota</taxon>
        <taxon>Pezizomycotina</taxon>
        <taxon>Eurotiomycetes</taxon>
        <taxon>Eurotiomycetidae</taxon>
        <taxon>Eurotiales</taxon>
        <taxon>Aspergillaceae</taxon>
        <taxon>Aspergillus</taxon>
        <taxon>Aspergillus subgen. Circumdati</taxon>
    </lineage>
</organism>
<accession>A0A5N7B0V3</accession>
<dbReference type="EMBL" id="ML736254">
    <property type="protein sequence ID" value="KAE8375737.1"/>
    <property type="molecule type" value="Genomic_DNA"/>
</dbReference>
<dbReference type="AlphaFoldDB" id="A0A5N7B0V3"/>
<reference evidence="1 2" key="1">
    <citation type="submission" date="2019-04" db="EMBL/GenBank/DDBJ databases">
        <title>Friends and foes A comparative genomics studyof 23 Aspergillus species from section Flavi.</title>
        <authorList>
            <consortium name="DOE Joint Genome Institute"/>
            <person name="Kjaerbolling I."/>
            <person name="Vesth T."/>
            <person name="Frisvad J.C."/>
            <person name="Nybo J.L."/>
            <person name="Theobald S."/>
            <person name="Kildgaard S."/>
            <person name="Isbrandt T."/>
            <person name="Kuo A."/>
            <person name="Sato A."/>
            <person name="Lyhne E.K."/>
            <person name="Kogle M.E."/>
            <person name="Wiebenga A."/>
            <person name="Kun R.S."/>
            <person name="Lubbers R.J."/>
            <person name="Makela M.R."/>
            <person name="Barry K."/>
            <person name="Chovatia M."/>
            <person name="Clum A."/>
            <person name="Daum C."/>
            <person name="Haridas S."/>
            <person name="He G."/>
            <person name="LaButti K."/>
            <person name="Lipzen A."/>
            <person name="Mondo S."/>
            <person name="Riley R."/>
            <person name="Salamov A."/>
            <person name="Simmons B.A."/>
            <person name="Magnuson J.K."/>
            <person name="Henrissat B."/>
            <person name="Mortensen U.H."/>
            <person name="Larsen T.O."/>
            <person name="Devries R.P."/>
            <person name="Grigoriev I.V."/>
            <person name="Machida M."/>
            <person name="Baker S.E."/>
            <person name="Andersen M.R."/>
        </authorList>
    </citation>
    <scope>NUCLEOTIDE SEQUENCE [LARGE SCALE GENOMIC DNA]</scope>
    <source>
        <strain evidence="1 2">IBT 29228</strain>
    </source>
</reference>
<gene>
    <name evidence="1" type="ORF">BDV26DRAFT_267189</name>
</gene>
<name>A0A5N7B0V3_9EURO</name>
<evidence type="ECO:0000313" key="2">
    <source>
        <dbReference type="Proteomes" id="UP000326198"/>
    </source>
</evidence>
<sequence>MSRISFQRYGVGRTFESSRYISPHLHSRSSILHLNLVSVGSWGFLAQTLLFLGCPIASRGSFTSQKEWRRKDCTSVHKIYGVIYHRDGAEKHS</sequence>
<keyword evidence="2" id="KW-1185">Reference proteome</keyword>
<protein>
    <submittedName>
        <fullName evidence="1">Uncharacterized protein</fullName>
    </submittedName>
</protein>